<feature type="domain" description="C2H2-type" evidence="2">
    <location>
        <begin position="68"/>
        <end position="98"/>
    </location>
</feature>
<dbReference type="GO" id="GO:0008270">
    <property type="term" value="F:zinc ion binding"/>
    <property type="evidence" value="ECO:0007669"/>
    <property type="project" value="UniProtKB-KW"/>
</dbReference>
<dbReference type="Proteomes" id="UP001432322">
    <property type="component" value="Unassembled WGS sequence"/>
</dbReference>
<accession>A0AAV5VXF7</accession>
<sequence>MQDLYPSVDDLLQSSQCSFCPASFSNSSARRLHEIKKHNVIRSESDKRLHAPQYSLSHPSSSIESTRFFCPQSNCGKFYGTKKSLAQHYVKRHRVKSEVCELCGFTFALKRDRLYHEKKRCPNRLSKSCEGRIDSISRDRNTRVAAVFKNGINTVVVMNSLCPNTLISQIIEGMCKENSLGVDGTTQTDVPFPSIQPLIVDSTSQTVQYPPYSHLETRHVETSMDADLDDFRHIETQTLPLWDVAPLDINRYWQDI</sequence>
<evidence type="ECO:0000313" key="4">
    <source>
        <dbReference type="Proteomes" id="UP001432322"/>
    </source>
</evidence>
<dbReference type="PROSITE" id="PS00028">
    <property type="entry name" value="ZINC_FINGER_C2H2_1"/>
    <property type="match status" value="2"/>
</dbReference>
<dbReference type="InterPro" id="IPR013087">
    <property type="entry name" value="Znf_C2H2_type"/>
</dbReference>
<keyword evidence="1" id="KW-0863">Zinc-finger</keyword>
<keyword evidence="1" id="KW-0479">Metal-binding</keyword>
<dbReference type="SUPFAM" id="SSF57667">
    <property type="entry name" value="beta-beta-alpha zinc fingers"/>
    <property type="match status" value="1"/>
</dbReference>
<dbReference type="InterPro" id="IPR036236">
    <property type="entry name" value="Znf_C2H2_sf"/>
</dbReference>
<dbReference type="EMBL" id="BTSY01000004">
    <property type="protein sequence ID" value="GMT24289.1"/>
    <property type="molecule type" value="Genomic_DNA"/>
</dbReference>
<comment type="caution">
    <text evidence="3">The sequence shown here is derived from an EMBL/GenBank/DDBJ whole genome shotgun (WGS) entry which is preliminary data.</text>
</comment>
<evidence type="ECO:0000256" key="1">
    <source>
        <dbReference type="PROSITE-ProRule" id="PRU00042"/>
    </source>
</evidence>
<name>A0AAV5VXF7_9BILA</name>
<protein>
    <recommendedName>
        <fullName evidence="2">C2H2-type domain-containing protein</fullName>
    </recommendedName>
</protein>
<gene>
    <name evidence="3" type="ORF">PFISCL1PPCAC_15586</name>
</gene>
<organism evidence="3 4">
    <name type="scientific">Pristionchus fissidentatus</name>
    <dbReference type="NCBI Taxonomy" id="1538716"/>
    <lineage>
        <taxon>Eukaryota</taxon>
        <taxon>Metazoa</taxon>
        <taxon>Ecdysozoa</taxon>
        <taxon>Nematoda</taxon>
        <taxon>Chromadorea</taxon>
        <taxon>Rhabditida</taxon>
        <taxon>Rhabditina</taxon>
        <taxon>Diplogasteromorpha</taxon>
        <taxon>Diplogasteroidea</taxon>
        <taxon>Neodiplogasteridae</taxon>
        <taxon>Pristionchus</taxon>
    </lineage>
</organism>
<dbReference type="AlphaFoldDB" id="A0AAV5VXF7"/>
<keyword evidence="1" id="KW-0862">Zinc</keyword>
<evidence type="ECO:0000313" key="3">
    <source>
        <dbReference type="EMBL" id="GMT24289.1"/>
    </source>
</evidence>
<dbReference type="SMART" id="SM00355">
    <property type="entry name" value="ZnF_C2H2"/>
    <property type="match status" value="3"/>
</dbReference>
<proteinExistence type="predicted"/>
<keyword evidence="4" id="KW-1185">Reference proteome</keyword>
<reference evidence="3" key="1">
    <citation type="submission" date="2023-10" db="EMBL/GenBank/DDBJ databases">
        <title>Genome assembly of Pristionchus species.</title>
        <authorList>
            <person name="Yoshida K."/>
            <person name="Sommer R.J."/>
        </authorList>
    </citation>
    <scope>NUCLEOTIDE SEQUENCE</scope>
    <source>
        <strain evidence="3">RS5133</strain>
    </source>
</reference>
<dbReference type="PROSITE" id="PS50157">
    <property type="entry name" value="ZINC_FINGER_C2H2_2"/>
    <property type="match status" value="1"/>
</dbReference>
<evidence type="ECO:0000259" key="2">
    <source>
        <dbReference type="PROSITE" id="PS50157"/>
    </source>
</evidence>